<accession>A0A0G4G1W1</accession>
<dbReference type="AlphaFoldDB" id="A0A0G4G1W1"/>
<sequence>MTALEKENPIIDALEAKRLRLDREQAKGKRAADDVGNIIKEKGWVWLHTMHKLKGSKEEVECYEFAQVQAVFSASGRRFTGPVARDPKHKDWTAQCLRAPMFERNTETATFSLMIEDNDRTRFGNIFRVTKVSEF</sequence>
<gene>
    <name evidence="1" type="ORF">Cvel_4067</name>
</gene>
<dbReference type="EMBL" id="CDMZ01000816">
    <property type="protein sequence ID" value="CEM22031.1"/>
    <property type="molecule type" value="Genomic_DNA"/>
</dbReference>
<proteinExistence type="predicted"/>
<dbReference type="VEuPathDB" id="CryptoDB:Cvel_4067"/>
<organism evidence="1">
    <name type="scientific">Chromera velia CCMP2878</name>
    <dbReference type="NCBI Taxonomy" id="1169474"/>
    <lineage>
        <taxon>Eukaryota</taxon>
        <taxon>Sar</taxon>
        <taxon>Alveolata</taxon>
        <taxon>Colpodellida</taxon>
        <taxon>Chromeraceae</taxon>
        <taxon>Chromera</taxon>
    </lineage>
</organism>
<evidence type="ECO:0000313" key="1">
    <source>
        <dbReference type="EMBL" id="CEM22031.1"/>
    </source>
</evidence>
<protein>
    <submittedName>
        <fullName evidence="1">Uncharacterized protein</fullName>
    </submittedName>
</protein>
<reference evidence="1" key="1">
    <citation type="submission" date="2014-11" db="EMBL/GenBank/DDBJ databases">
        <authorList>
            <person name="Otto D Thomas"/>
            <person name="Naeem Raeece"/>
        </authorList>
    </citation>
    <scope>NUCLEOTIDE SEQUENCE</scope>
</reference>
<name>A0A0G4G1W1_9ALVE</name>
<dbReference type="PhylomeDB" id="A0A0G4G1W1"/>